<evidence type="ECO:0000313" key="1">
    <source>
        <dbReference type="EMBL" id="ETO08783.1"/>
    </source>
</evidence>
<dbReference type="Proteomes" id="UP000023152">
    <property type="component" value="Unassembled WGS sequence"/>
</dbReference>
<proteinExistence type="predicted"/>
<accession>X6M460</accession>
<dbReference type="AlphaFoldDB" id="X6M460"/>
<organism evidence="1 2">
    <name type="scientific">Reticulomyxa filosa</name>
    <dbReference type="NCBI Taxonomy" id="46433"/>
    <lineage>
        <taxon>Eukaryota</taxon>
        <taxon>Sar</taxon>
        <taxon>Rhizaria</taxon>
        <taxon>Retaria</taxon>
        <taxon>Foraminifera</taxon>
        <taxon>Monothalamids</taxon>
        <taxon>Reticulomyxidae</taxon>
        <taxon>Reticulomyxa</taxon>
    </lineage>
</organism>
<gene>
    <name evidence="1" type="ORF">RFI_28603</name>
</gene>
<comment type="caution">
    <text evidence="1">The sequence shown here is derived from an EMBL/GenBank/DDBJ whole genome shotgun (WGS) entry which is preliminary data.</text>
</comment>
<dbReference type="SUPFAM" id="SSF117281">
    <property type="entry name" value="Kelch motif"/>
    <property type="match status" value="1"/>
</dbReference>
<reference evidence="1 2" key="1">
    <citation type="journal article" date="2013" name="Curr. Biol.">
        <title>The Genome of the Foraminiferan Reticulomyxa filosa.</title>
        <authorList>
            <person name="Glockner G."/>
            <person name="Hulsmann N."/>
            <person name="Schleicher M."/>
            <person name="Noegel A.A."/>
            <person name="Eichinger L."/>
            <person name="Gallinger C."/>
            <person name="Pawlowski J."/>
            <person name="Sierra R."/>
            <person name="Euteneuer U."/>
            <person name="Pillet L."/>
            <person name="Moustafa A."/>
            <person name="Platzer M."/>
            <person name="Groth M."/>
            <person name="Szafranski K."/>
            <person name="Schliwa M."/>
        </authorList>
    </citation>
    <scope>NUCLEOTIDE SEQUENCE [LARGE SCALE GENOMIC DNA]</scope>
</reference>
<dbReference type="InterPro" id="IPR015915">
    <property type="entry name" value="Kelch-typ_b-propeller"/>
</dbReference>
<dbReference type="Gene3D" id="2.120.10.80">
    <property type="entry name" value="Kelch-type beta propeller"/>
    <property type="match status" value="2"/>
</dbReference>
<keyword evidence="2" id="KW-1185">Reference proteome</keyword>
<sequence>MYLTLRLLPKGKERYVTIHIFFILRNLGMKIYFHEDYYNLFTYIRFNIFLKALTKVKTASNKKKMDNDFPFQSLPPLPVPLSLTQCVAYDNEILICGGYNKPNCYSYHVLQNEYKLICSYPIDIKLEGHCVIKIGGNIEDDTITLLSFGGQNVDQKKHTLVMKYMSVWKPKRELNGEVLNQWIPLIHNGKTVIIGRKKDHLQGVRGIIGGKKGNLLFLTHWSNKMDVIDLNTYEYITTASKNELPIPRSDHGLQFHCFVSPAQSYINGRETSSKTEMLLISFNVGLHIIYDEDTSSFVVQQLPVSKEIASFNCYAYIRVDHFIVFFGGYSNARKAYTSSVYTYSIRDKAWAKCTHTLPQALGWNACVMAKDNKTLHVLGGFSGVRALPNHFQSQIDFFLPVDTNINQHSTQLTTPVNVNNSNSITTTTTISRIKMEPIPSLFLTSLRFKRWKQITKCHGSDNEYYIDEKMDDWLEILQVNVSPVLFQIKKNICVYAKLCIGNQDNIISL</sequence>
<evidence type="ECO:0008006" key="3">
    <source>
        <dbReference type="Google" id="ProtNLM"/>
    </source>
</evidence>
<dbReference type="SUPFAM" id="SSF50965">
    <property type="entry name" value="Galactose oxidase, central domain"/>
    <property type="match status" value="1"/>
</dbReference>
<dbReference type="EMBL" id="ASPP01024706">
    <property type="protein sequence ID" value="ETO08783.1"/>
    <property type="molecule type" value="Genomic_DNA"/>
</dbReference>
<protein>
    <recommendedName>
        <fullName evidence="3">Kelch motif family protein</fullName>
    </recommendedName>
</protein>
<evidence type="ECO:0000313" key="2">
    <source>
        <dbReference type="Proteomes" id="UP000023152"/>
    </source>
</evidence>
<name>X6M460_RETFI</name>
<dbReference type="InterPro" id="IPR011043">
    <property type="entry name" value="Gal_Oxase/kelch_b-propeller"/>
</dbReference>